<evidence type="ECO:0000259" key="3">
    <source>
        <dbReference type="Pfam" id="PF01048"/>
    </source>
</evidence>
<feature type="repeat" description="ANK" evidence="2">
    <location>
        <begin position="988"/>
        <end position="1017"/>
    </location>
</feature>
<organism evidence="7 8">
    <name type="scientific">Penicillium canariense</name>
    <dbReference type="NCBI Taxonomy" id="189055"/>
    <lineage>
        <taxon>Eukaryota</taxon>
        <taxon>Fungi</taxon>
        <taxon>Dikarya</taxon>
        <taxon>Ascomycota</taxon>
        <taxon>Pezizomycotina</taxon>
        <taxon>Eurotiomycetes</taxon>
        <taxon>Eurotiomycetidae</taxon>
        <taxon>Eurotiales</taxon>
        <taxon>Aspergillaceae</taxon>
        <taxon>Penicillium</taxon>
    </lineage>
</organism>
<dbReference type="GO" id="GO:0003824">
    <property type="term" value="F:catalytic activity"/>
    <property type="evidence" value="ECO:0007669"/>
    <property type="project" value="InterPro"/>
</dbReference>
<evidence type="ECO:0000313" key="7">
    <source>
        <dbReference type="EMBL" id="KAJ5160773.1"/>
    </source>
</evidence>
<dbReference type="PANTHER" id="PTHR46082:SF11">
    <property type="entry name" value="AAA+ ATPASE DOMAIN-CONTAINING PROTEIN-RELATED"/>
    <property type="match status" value="1"/>
</dbReference>
<dbReference type="SMART" id="SM00248">
    <property type="entry name" value="ANK"/>
    <property type="match status" value="10"/>
</dbReference>
<feature type="repeat" description="ANK" evidence="2">
    <location>
        <begin position="852"/>
        <end position="885"/>
    </location>
</feature>
<dbReference type="EMBL" id="JAPQKN010000004">
    <property type="protein sequence ID" value="KAJ5160773.1"/>
    <property type="molecule type" value="Genomic_DNA"/>
</dbReference>
<dbReference type="Pfam" id="PF22939">
    <property type="entry name" value="WHD_GPIID"/>
    <property type="match status" value="1"/>
</dbReference>
<dbReference type="AlphaFoldDB" id="A0A9W9LKL0"/>
<dbReference type="PROSITE" id="PS50088">
    <property type="entry name" value="ANK_REPEAT"/>
    <property type="match status" value="8"/>
</dbReference>
<feature type="repeat" description="ANK" evidence="2">
    <location>
        <begin position="886"/>
        <end position="918"/>
    </location>
</feature>
<dbReference type="Pfam" id="PF24883">
    <property type="entry name" value="NPHP3_N"/>
    <property type="match status" value="1"/>
</dbReference>
<evidence type="ECO:0000259" key="4">
    <source>
        <dbReference type="Pfam" id="PF22939"/>
    </source>
</evidence>
<dbReference type="OrthoDB" id="1577640at2759"/>
<dbReference type="PROSITE" id="PS50297">
    <property type="entry name" value="ANK_REP_REGION"/>
    <property type="match status" value="7"/>
</dbReference>
<comment type="caution">
    <text evidence="7">The sequence shown here is derived from an EMBL/GenBank/DDBJ whole genome shotgun (WGS) entry which is preliminary data.</text>
</comment>
<dbReference type="InterPro" id="IPR056884">
    <property type="entry name" value="NPHP3-like_N"/>
</dbReference>
<dbReference type="RefSeq" id="XP_056542330.1">
    <property type="nucleotide sequence ID" value="XM_056689901.1"/>
</dbReference>
<dbReference type="PRINTS" id="PR01415">
    <property type="entry name" value="ANKYRIN"/>
</dbReference>
<dbReference type="SUPFAM" id="SSF48403">
    <property type="entry name" value="Ankyrin repeat"/>
    <property type="match status" value="1"/>
</dbReference>
<dbReference type="InterPro" id="IPR036770">
    <property type="entry name" value="Ankyrin_rpt-contain_sf"/>
</dbReference>
<dbReference type="Pfam" id="PF00023">
    <property type="entry name" value="Ank"/>
    <property type="match status" value="1"/>
</dbReference>
<evidence type="ECO:0000256" key="1">
    <source>
        <dbReference type="ARBA" id="ARBA00022737"/>
    </source>
</evidence>
<dbReference type="Pfam" id="PF01048">
    <property type="entry name" value="PNP_UDP_1"/>
    <property type="match status" value="1"/>
</dbReference>
<proteinExistence type="predicted"/>
<reference evidence="7" key="2">
    <citation type="journal article" date="2023" name="IMA Fungus">
        <title>Comparative genomic study of the Penicillium genus elucidates a diverse pangenome and 15 lateral gene transfer events.</title>
        <authorList>
            <person name="Petersen C."/>
            <person name="Sorensen T."/>
            <person name="Nielsen M.R."/>
            <person name="Sondergaard T.E."/>
            <person name="Sorensen J.L."/>
            <person name="Fitzpatrick D.A."/>
            <person name="Frisvad J.C."/>
            <person name="Nielsen K.L."/>
        </authorList>
    </citation>
    <scope>NUCLEOTIDE SEQUENCE</scope>
    <source>
        <strain evidence="7">IBT 26290</strain>
    </source>
</reference>
<dbReference type="Pfam" id="PF12796">
    <property type="entry name" value="Ank_2"/>
    <property type="match status" value="4"/>
</dbReference>
<evidence type="ECO:0000256" key="2">
    <source>
        <dbReference type="PROSITE-ProRule" id="PRU00023"/>
    </source>
</evidence>
<evidence type="ECO:0000259" key="5">
    <source>
        <dbReference type="Pfam" id="PF23239"/>
    </source>
</evidence>
<feature type="repeat" description="ANK" evidence="2">
    <location>
        <begin position="919"/>
        <end position="951"/>
    </location>
</feature>
<evidence type="ECO:0000259" key="6">
    <source>
        <dbReference type="Pfam" id="PF24883"/>
    </source>
</evidence>
<dbReference type="InterPro" id="IPR054471">
    <property type="entry name" value="GPIID_WHD"/>
</dbReference>
<keyword evidence="8" id="KW-1185">Reference proteome</keyword>
<feature type="repeat" description="ANK" evidence="2">
    <location>
        <begin position="957"/>
        <end position="984"/>
    </location>
</feature>
<feature type="domain" description="DUF7069" evidence="5">
    <location>
        <begin position="587"/>
        <end position="643"/>
    </location>
</feature>
<dbReference type="GO" id="GO:0009116">
    <property type="term" value="P:nucleoside metabolic process"/>
    <property type="evidence" value="ECO:0007669"/>
    <property type="project" value="InterPro"/>
</dbReference>
<dbReference type="InterPro" id="IPR000845">
    <property type="entry name" value="Nucleoside_phosphorylase_d"/>
</dbReference>
<dbReference type="Gene3D" id="1.25.40.20">
    <property type="entry name" value="Ankyrin repeat-containing domain"/>
    <property type="match status" value="1"/>
</dbReference>
<dbReference type="InterPro" id="IPR035994">
    <property type="entry name" value="Nucleoside_phosphorylase_sf"/>
</dbReference>
<feature type="repeat" description="ANK" evidence="2">
    <location>
        <begin position="1054"/>
        <end position="1083"/>
    </location>
</feature>
<dbReference type="InterPro" id="IPR027417">
    <property type="entry name" value="P-loop_NTPase"/>
</dbReference>
<feature type="domain" description="GPI inositol-deacylase winged helix" evidence="4">
    <location>
        <begin position="677"/>
        <end position="759"/>
    </location>
</feature>
<reference evidence="7" key="1">
    <citation type="submission" date="2022-11" db="EMBL/GenBank/DDBJ databases">
        <authorList>
            <person name="Petersen C."/>
        </authorList>
    </citation>
    <scope>NUCLEOTIDE SEQUENCE</scope>
    <source>
        <strain evidence="7">IBT 26290</strain>
    </source>
</reference>
<evidence type="ECO:0008006" key="9">
    <source>
        <dbReference type="Google" id="ProtNLM"/>
    </source>
</evidence>
<dbReference type="InterPro" id="IPR055497">
    <property type="entry name" value="DUF7069"/>
</dbReference>
<dbReference type="Gene3D" id="3.40.50.300">
    <property type="entry name" value="P-loop containing nucleotide triphosphate hydrolases"/>
    <property type="match status" value="1"/>
</dbReference>
<keyword evidence="2" id="KW-0040">ANK repeat</keyword>
<dbReference type="Proteomes" id="UP001149163">
    <property type="component" value="Unassembled WGS sequence"/>
</dbReference>
<dbReference type="SUPFAM" id="SSF53167">
    <property type="entry name" value="Purine and uridine phosphorylases"/>
    <property type="match status" value="1"/>
</dbReference>
<evidence type="ECO:0000313" key="8">
    <source>
        <dbReference type="Proteomes" id="UP001149163"/>
    </source>
</evidence>
<gene>
    <name evidence="7" type="ORF">N7482_007777</name>
</gene>
<dbReference type="GeneID" id="81429077"/>
<dbReference type="Gene3D" id="3.40.50.1580">
    <property type="entry name" value="Nucleoside phosphorylase domain"/>
    <property type="match status" value="1"/>
</dbReference>
<keyword evidence="1" id="KW-0677">Repeat</keyword>
<feature type="domain" description="Nephrocystin 3-like N-terminal" evidence="6">
    <location>
        <begin position="387"/>
        <end position="556"/>
    </location>
</feature>
<dbReference type="InterPro" id="IPR002110">
    <property type="entry name" value="Ankyrin_rpt"/>
</dbReference>
<feature type="repeat" description="ANK" evidence="2">
    <location>
        <begin position="1120"/>
        <end position="1149"/>
    </location>
</feature>
<protein>
    <recommendedName>
        <fullName evidence="9">Nucleoside phosphorylase domain-containing protein</fullName>
    </recommendedName>
</protein>
<dbReference type="Pfam" id="PF23239">
    <property type="entry name" value="DUF7069"/>
    <property type="match status" value="1"/>
</dbReference>
<feature type="repeat" description="ANK" evidence="2">
    <location>
        <begin position="1087"/>
        <end position="1116"/>
    </location>
</feature>
<name>A0A9W9LKL0_9EURO</name>
<sequence>MPAPPRQTFQIGWICALPIEAAAAKEMLDENFGILEFQDAADTNTYTSGRIGKHHVVIACLPGGQYGMTSATTVANNMLRTFSSSLRIGLMVGIGGGIPSAAHDIRLGDIVISYPQGTSGGVLQYDMGKVGVGGEFHRTGSLNSPPRSLLTALSSMRANELTDDPLYPEYIRRATKRTTRTRRSFARPDIYHDRLFKPHYEHPAAANSCDACLLEWEETREKRESSDPQPHYGIIASGSSVIKNGNTREQLRLQTGALCFEMEAAGLMMDFPCIVIRGVCDYADSHKNKQWQGYAALAAASYTKELLGYIPKGHVSQEELVVDVCNELKEEIQGTNQRLDRAYDQQEQHFYEQKARVLTDRQQKCHQAFKIANYMEQKNINPTRAEGTCQWALQSPEYLRWWKSRCNDLLWVSADPGCGKSVLAKSIIDDHLQDSNSGITTCYFFFKDNAEQDHLAIALCSILHQLFIQQPSLLQHALPSWEKNGEKIRQDIEELWQIFLTASLAGGSCKIICILDALDECREVDQHRLIEKLSHFHSQRQSSAGNTWLKFFVTSRPYNDIQLGFRAITDAFPQLHLKGEEENDQIHEEIDLVVKMRVKDLAQAARLSPETQQRLEHQLLQMEHRTYLWLYLAIDDIRTTFTKSLWPSKQIIERIPSSVNAAYEKILSRVPTGEVTKVRRILQIIVAARRPLTIQEMAMALGIALQPKCRFAAQASAELEYFDEKLRQLCGLFVFIKNSKIYLIHQTAREFLIGESTETPHFAYSCKPSENEQLMARICLQYLLMEDLEDDGQKLLEYSAVHWPDHVRKMTMEEDQEVDDLLHDIYNTTGKVFSLWFPLFWKAMMPDDSPEHKVSPIHLAAINGHEKIVRRLLAEDDSEVNKADSMNSYPLMWASLSGYKNVVKRLLNHGADVNAHGGKRGNALQAACVRGHNKVVQVLLEHGADVNQQGGFYGNSLQAACHGGHDKIVQVLLEHGADVNQQGGFYGNALHAAYGGGHNKVVQVLLEHGADINQQGGFFGNTFQAACCGGHDKIVQVLLDHGADVNAQGGVYGNALQAACGGGHNKVVQVLLDHGADVNTQGGVYGNALQAACERGYDKIMQVLLDHGADVNAQGGMFPNALHAACDRGHDKIVRVLLDHGAEVNGQGGLFGNALQAACDSGHDKIVQMLLENEADANSQGSQYRKALHTSFDHWVL</sequence>
<accession>A0A9W9LKL0</accession>
<dbReference type="InterPro" id="IPR053137">
    <property type="entry name" value="NLR-like"/>
</dbReference>
<feature type="domain" description="Nucleoside phosphorylase" evidence="3">
    <location>
        <begin position="11"/>
        <end position="291"/>
    </location>
</feature>
<dbReference type="PANTHER" id="PTHR46082">
    <property type="entry name" value="ATP/GTP-BINDING PROTEIN-RELATED"/>
    <property type="match status" value="1"/>
</dbReference>